<dbReference type="InterPro" id="IPR006094">
    <property type="entry name" value="Oxid_FAD_bind_N"/>
</dbReference>
<protein>
    <submittedName>
        <fullName evidence="2">FAD/FMN-containing dehydrogenase</fullName>
    </submittedName>
</protein>
<dbReference type="Gene3D" id="3.30.465.10">
    <property type="match status" value="1"/>
</dbReference>
<dbReference type="PANTHER" id="PTHR43762:SF1">
    <property type="entry name" value="D-ARABINONO-1,4-LACTONE OXIDASE"/>
    <property type="match status" value="1"/>
</dbReference>
<dbReference type="Pfam" id="PF01565">
    <property type="entry name" value="FAD_binding_4"/>
    <property type="match status" value="1"/>
</dbReference>
<dbReference type="GO" id="GO:0071949">
    <property type="term" value="F:FAD binding"/>
    <property type="evidence" value="ECO:0007669"/>
    <property type="project" value="InterPro"/>
</dbReference>
<comment type="caution">
    <text evidence="2">The sequence shown here is derived from an EMBL/GenBank/DDBJ whole genome shotgun (WGS) entry which is preliminary data.</text>
</comment>
<sequence>MARNPRPRFESWGRYPKLYADVVPLSWASDFPLKRPTPAPLLPVGAGRSYGDVCLLDGGTLLATRGLDRLLQFDPLTGVLRCEAGVTLAEILDFAVPRGFFLPVTPGTKYVTVGGAIANDIHGKNHHVAGTFGNHVIQFELVRSDGHHLLCSAERNSDWFSATIGGMGLTGLITWAEIRLRPIVSRKIKYQGDKFVGIEEFVALSRSSANSEYTVAWIDCVATGKNFARGIFMAGDHSEIAEPLVPSSEPWLTLPIDLPEFALNRLSIAAFNTLYYSKQQAKQKRALVDYEPFFYPLDQVLHWNRMYGKSGLLQFQCVIPWEGDQQGITQILKAITSSGLASFLAVIKVFGDVPSPGLMSFPKPGITLALDFPIREEVSFDLLDRLANITLDHGGRMYPAKDARMTAAQFQAFYPQWREFSRYIDPAFGSAFWKRVTNG</sequence>
<keyword evidence="3" id="KW-1185">Reference proteome</keyword>
<dbReference type="PROSITE" id="PS51387">
    <property type="entry name" value="FAD_PCMH"/>
    <property type="match status" value="1"/>
</dbReference>
<dbReference type="GO" id="GO:0016899">
    <property type="term" value="F:oxidoreductase activity, acting on the CH-OH group of donors, oxygen as acceptor"/>
    <property type="evidence" value="ECO:0007669"/>
    <property type="project" value="InterPro"/>
</dbReference>
<evidence type="ECO:0000259" key="1">
    <source>
        <dbReference type="PROSITE" id="PS51387"/>
    </source>
</evidence>
<name>A0A4V2PUK8_9BACT</name>
<evidence type="ECO:0000313" key="3">
    <source>
        <dbReference type="Proteomes" id="UP000295210"/>
    </source>
</evidence>
<gene>
    <name evidence="2" type="ORF">C7378_3230</name>
</gene>
<accession>A0A4V2PUK8</accession>
<dbReference type="InterPro" id="IPR016169">
    <property type="entry name" value="FAD-bd_PCMH_sub2"/>
</dbReference>
<dbReference type="SUPFAM" id="SSF56176">
    <property type="entry name" value="FAD-binding/transporter-associated domain-like"/>
    <property type="match status" value="1"/>
</dbReference>
<dbReference type="EMBL" id="SMGK01000006">
    <property type="protein sequence ID" value="TCK70841.1"/>
    <property type="molecule type" value="Genomic_DNA"/>
</dbReference>
<dbReference type="InterPro" id="IPR010031">
    <property type="entry name" value="FAD_lactone_oxidase-like"/>
</dbReference>
<dbReference type="PANTHER" id="PTHR43762">
    <property type="entry name" value="L-GULONOLACTONE OXIDASE"/>
    <property type="match status" value="1"/>
</dbReference>
<dbReference type="Proteomes" id="UP000295210">
    <property type="component" value="Unassembled WGS sequence"/>
</dbReference>
<proteinExistence type="predicted"/>
<dbReference type="RefSeq" id="WP_131998919.1">
    <property type="nucleotide sequence ID" value="NZ_SMGK01000006.1"/>
</dbReference>
<dbReference type="InterPro" id="IPR016166">
    <property type="entry name" value="FAD-bd_PCMH"/>
</dbReference>
<dbReference type="OrthoDB" id="9768764at2"/>
<feature type="domain" description="FAD-binding PCMH-type" evidence="1">
    <location>
        <begin position="1"/>
        <end position="183"/>
    </location>
</feature>
<reference evidence="2 3" key="1">
    <citation type="submission" date="2019-03" db="EMBL/GenBank/DDBJ databases">
        <title>Genomic Encyclopedia of Type Strains, Phase IV (KMG-IV): sequencing the most valuable type-strain genomes for metagenomic binning, comparative biology and taxonomic classification.</title>
        <authorList>
            <person name="Goeker M."/>
        </authorList>
    </citation>
    <scope>NUCLEOTIDE SEQUENCE [LARGE SCALE GENOMIC DNA]</scope>
    <source>
        <strain evidence="2 3">DSM 103428</strain>
    </source>
</reference>
<dbReference type="AlphaFoldDB" id="A0A4V2PUK8"/>
<dbReference type="InterPro" id="IPR036318">
    <property type="entry name" value="FAD-bd_PCMH-like_sf"/>
</dbReference>
<organism evidence="2 3">
    <name type="scientific">Acidipila rosea</name>
    <dbReference type="NCBI Taxonomy" id="768535"/>
    <lineage>
        <taxon>Bacteria</taxon>
        <taxon>Pseudomonadati</taxon>
        <taxon>Acidobacteriota</taxon>
        <taxon>Terriglobia</taxon>
        <taxon>Terriglobales</taxon>
        <taxon>Acidobacteriaceae</taxon>
        <taxon>Acidipila</taxon>
    </lineage>
</organism>
<evidence type="ECO:0000313" key="2">
    <source>
        <dbReference type="EMBL" id="TCK70841.1"/>
    </source>
</evidence>